<dbReference type="Pfam" id="PF24782">
    <property type="entry name" value="WD40_MABP1-WDR62_2nd"/>
    <property type="match status" value="1"/>
</dbReference>
<sequence>MTVEGSTIKNRIKNLLRSPSIKLRRNKALNNKENLSSKVTLEKVLGITAFGNRALACDPRSGLVAYPAGCVVVLLNPKKNKQHHILNSSRKTITTLSFSPDGKYVVTGEVSVVARYSLIGSSLRLCWSYLNFFQSCMCVFTVVPPQKNIVVAANKVSSKVTAVSFSDDSSYFVTAGNRHVKFWYLDHTKSSKVSATVPLLGRSGLLGELRNNFFSDVACGKGRKDGSTFCITSSGLLCEFNEKRLLDKWVELRTTQATSLSVTEELIFCGCADGTVRAFSPVNLHFICTLPRPHCLGTDIATVVEASHLFSHKVDARYPDTVAVSYDPASRWLSCVYNDHSLYVWDVRDLRKVGKVYSALYHSACVWSVEVYPDRISDGEQACLPPGSFLSCSSDNTIRLWNTDGHSTTLSHNVISNDLQKIIYMDNNTAGLLDTECLNSGNGEKADPQTSETRTGIRTMCVSPDGQHLASGDRTGTLRIHELDSMDEILNVQAHDSEILCLEYSKPETGLKLLATASRDRLIHVLDAEQEYSLLQTLDEHSSSITAVRFAANDGKVRMISCGADKSIYFRTAQKSDEGTVFTRTHHIVRKTTLYDMDIDPTRKYAAIGCQDRSIRIFNISNGKQKKLYKGSQGEDGTVIKVQTDPSGLYVATSCSDKNISIFDFYSGECVATMFGHSEVVTGMKFTNDCKHMITVSGDSCIFMWRLAPELTISMRQRLSELQQNGKPLQKTPPHRSEDRGPRPRRRWSRRTGSMDLMVKSMLDLRQLDSFALPHPSPTKTQADSYRDPFRPGERGSTVSLQPLTAWVNCPAQTRLPERVSTTLSTPRHPRPTHGSRPPAPVVLSGCINQELTSVCVSTSDSEPTEPLSVDGNSSELDMEELEEEEERGRGEAQGTTAVPQTPDQEAFLKQHFGNLAELNRPGKSTALSQNPLQNQDTGDNESTSGISAVFSLFVSEPDQSVTLPSTPRRVLPSVPPQHSPTSPQARDSSGHNTATTPRGLKSRYSYMSPTTSSMAKMSRSASMGDSLNVAEEEPGTDPASKSLQAKLTYSGRPQLNMDIPKPLPDKPSLAVFTPISPSNDNPASRSPGSSLPQQGQTQPALSNKVQLVTAQAPSPGGPEAEQGGLTTELRPEAPGADNTLEQPRWEQNSSQEHHEMARVLSEAFEVVRSELGSLPQSSGEERTLALLEQYSELLLKAVEKRLDNKQHF</sequence>
<feature type="region of interest" description="Disordered" evidence="2">
    <location>
        <begin position="773"/>
        <end position="798"/>
    </location>
</feature>
<dbReference type="Ensembl" id="ENSELUT00000092439.1">
    <property type="protein sequence ID" value="ENSELUP00000089568.1"/>
    <property type="gene ID" value="ENSELUG00000038743.1"/>
</dbReference>
<dbReference type="Gene3D" id="2.130.10.10">
    <property type="entry name" value="YVTN repeat-like/Quinoprotein amine dehydrogenase"/>
    <property type="match status" value="4"/>
</dbReference>
<name>A0AAY5KKC7_ESOLU</name>
<feature type="region of interest" description="Disordered" evidence="2">
    <location>
        <begin position="961"/>
        <end position="1157"/>
    </location>
</feature>
<dbReference type="InterPro" id="IPR036322">
    <property type="entry name" value="WD40_repeat_dom_sf"/>
</dbReference>
<accession>A0AAY5KKC7</accession>
<feature type="compositionally biased region" description="Basic and acidic residues" evidence="2">
    <location>
        <begin position="785"/>
        <end position="794"/>
    </location>
</feature>
<reference evidence="4 5" key="1">
    <citation type="submission" date="2020-02" db="EMBL/GenBank/DDBJ databases">
        <title>Esox lucius (northern pike) genome, fEsoLuc1, primary haplotype.</title>
        <authorList>
            <person name="Myers G."/>
            <person name="Karagic N."/>
            <person name="Meyer A."/>
            <person name="Pippel M."/>
            <person name="Reichard M."/>
            <person name="Winkler S."/>
            <person name="Tracey A."/>
            <person name="Sims Y."/>
            <person name="Howe K."/>
            <person name="Rhie A."/>
            <person name="Formenti G."/>
            <person name="Durbin R."/>
            <person name="Fedrigo O."/>
            <person name="Jarvis E.D."/>
        </authorList>
    </citation>
    <scope>NUCLEOTIDE SEQUENCE [LARGE SCALE GENOMIC DNA]</scope>
</reference>
<dbReference type="GO" id="GO:0043124">
    <property type="term" value="P:negative regulation of canonical NF-kappaB signal transduction"/>
    <property type="evidence" value="ECO:0007669"/>
    <property type="project" value="TreeGrafter"/>
</dbReference>
<feature type="compositionally biased region" description="Acidic residues" evidence="2">
    <location>
        <begin position="877"/>
        <end position="886"/>
    </location>
</feature>
<feature type="region of interest" description="Disordered" evidence="2">
    <location>
        <begin position="723"/>
        <end position="753"/>
    </location>
</feature>
<evidence type="ECO:0000259" key="3">
    <source>
        <dbReference type="Pfam" id="PF24782"/>
    </source>
</evidence>
<feature type="repeat" description="WD" evidence="1">
    <location>
        <begin position="632"/>
        <end position="673"/>
    </location>
</feature>
<evidence type="ECO:0000313" key="5">
    <source>
        <dbReference type="Proteomes" id="UP000265140"/>
    </source>
</evidence>
<dbReference type="InterPro" id="IPR015943">
    <property type="entry name" value="WD40/YVTN_repeat-like_dom_sf"/>
</dbReference>
<dbReference type="AlphaFoldDB" id="A0AAY5KKC7"/>
<proteinExistence type="predicted"/>
<reference evidence="4" key="3">
    <citation type="submission" date="2025-09" db="UniProtKB">
        <authorList>
            <consortium name="Ensembl"/>
        </authorList>
    </citation>
    <scope>IDENTIFICATION</scope>
</reference>
<reference evidence="4" key="2">
    <citation type="submission" date="2025-08" db="UniProtKB">
        <authorList>
            <consortium name="Ensembl"/>
        </authorList>
    </citation>
    <scope>IDENTIFICATION</scope>
</reference>
<feature type="region of interest" description="Disordered" evidence="2">
    <location>
        <begin position="857"/>
        <end position="902"/>
    </location>
</feature>
<feature type="compositionally biased region" description="Low complexity" evidence="2">
    <location>
        <begin position="1013"/>
        <end position="1024"/>
    </location>
</feature>
<dbReference type="SUPFAM" id="SSF50978">
    <property type="entry name" value="WD40 repeat-like"/>
    <property type="match status" value="2"/>
</dbReference>
<dbReference type="PANTHER" id="PTHR44813:SF1">
    <property type="entry name" value="MITOGEN-ACTIVATED PROTEIN KINASE-BINDING PROTEIN 1"/>
    <property type="match status" value="1"/>
</dbReference>
<dbReference type="PROSITE" id="PS50082">
    <property type="entry name" value="WD_REPEATS_2"/>
    <property type="match status" value="2"/>
</dbReference>
<gene>
    <name evidence="4" type="primary">MAPKBP1</name>
</gene>
<keyword evidence="1" id="KW-0853">WD repeat</keyword>
<dbReference type="Pfam" id="PF00400">
    <property type="entry name" value="WD40"/>
    <property type="match status" value="2"/>
</dbReference>
<dbReference type="PANTHER" id="PTHR44813">
    <property type="entry name" value="MITOGEN-ACTIVATED PROTEIN KINASE-BINDING PROTEIN 1"/>
    <property type="match status" value="1"/>
</dbReference>
<evidence type="ECO:0000256" key="1">
    <source>
        <dbReference type="PROSITE-ProRule" id="PRU00221"/>
    </source>
</evidence>
<dbReference type="InterPro" id="IPR055292">
    <property type="entry name" value="MABP1"/>
</dbReference>
<feature type="compositionally biased region" description="Polar residues" evidence="2">
    <location>
        <begin position="1040"/>
        <end position="1054"/>
    </location>
</feature>
<evidence type="ECO:0000313" key="4">
    <source>
        <dbReference type="Ensembl" id="ENSELUP00000089568.1"/>
    </source>
</evidence>
<dbReference type="GO" id="GO:0005737">
    <property type="term" value="C:cytoplasm"/>
    <property type="evidence" value="ECO:0007669"/>
    <property type="project" value="TreeGrafter"/>
</dbReference>
<evidence type="ECO:0000256" key="2">
    <source>
        <dbReference type="SAM" id="MobiDB-lite"/>
    </source>
</evidence>
<feature type="region of interest" description="Disordered" evidence="2">
    <location>
        <begin position="818"/>
        <end position="842"/>
    </location>
</feature>
<feature type="compositionally biased region" description="Polar residues" evidence="2">
    <location>
        <begin position="1140"/>
        <end position="1151"/>
    </location>
</feature>
<dbReference type="GeneTree" id="ENSGT00940000164564"/>
<feature type="repeat" description="WD" evidence="1">
    <location>
        <begin position="674"/>
        <end position="707"/>
    </location>
</feature>
<feature type="compositionally biased region" description="Polar residues" evidence="2">
    <location>
        <begin position="980"/>
        <end position="997"/>
    </location>
</feature>
<dbReference type="InterPro" id="IPR001680">
    <property type="entry name" value="WD40_rpt"/>
</dbReference>
<keyword evidence="5" id="KW-1185">Reference proteome</keyword>
<feature type="compositionally biased region" description="Polar residues" evidence="2">
    <location>
        <begin position="926"/>
        <end position="944"/>
    </location>
</feature>
<dbReference type="Proteomes" id="UP000265140">
    <property type="component" value="Chromosome 15"/>
</dbReference>
<feature type="compositionally biased region" description="Polar residues" evidence="2">
    <location>
        <begin position="1076"/>
        <end position="1113"/>
    </location>
</feature>
<organism evidence="4 5">
    <name type="scientific">Esox lucius</name>
    <name type="common">Northern pike</name>
    <dbReference type="NCBI Taxonomy" id="8010"/>
    <lineage>
        <taxon>Eukaryota</taxon>
        <taxon>Metazoa</taxon>
        <taxon>Chordata</taxon>
        <taxon>Craniata</taxon>
        <taxon>Vertebrata</taxon>
        <taxon>Euteleostomi</taxon>
        <taxon>Actinopterygii</taxon>
        <taxon>Neopterygii</taxon>
        <taxon>Teleostei</taxon>
        <taxon>Protacanthopterygii</taxon>
        <taxon>Esociformes</taxon>
        <taxon>Esocidae</taxon>
        <taxon>Esox</taxon>
    </lineage>
</organism>
<feature type="region of interest" description="Disordered" evidence="2">
    <location>
        <begin position="921"/>
        <end position="944"/>
    </location>
</feature>
<dbReference type="SMART" id="SM00320">
    <property type="entry name" value="WD40"/>
    <property type="match status" value="11"/>
</dbReference>
<dbReference type="InterPro" id="IPR056162">
    <property type="entry name" value="WD40_MABP1-WDR62_2nd"/>
</dbReference>
<feature type="domain" description="MABP1/WDR62 second WD40" evidence="3">
    <location>
        <begin position="366"/>
        <end position="707"/>
    </location>
</feature>
<dbReference type="GO" id="GO:0046330">
    <property type="term" value="P:positive regulation of JNK cascade"/>
    <property type="evidence" value="ECO:0007669"/>
    <property type="project" value="TreeGrafter"/>
</dbReference>
<protein>
    <recommendedName>
        <fullName evidence="3">MABP1/WDR62 second WD40 domain-containing protein</fullName>
    </recommendedName>
</protein>